<reference evidence="4 5" key="1">
    <citation type="journal article" date="2013" name="Stand. Genomic Sci.">
        <title>Genome sequence of the reddish-pigmented Rubellimicrobium thermophilum type strain (DSM 16684(T)), a member of the Roseobacter clade.</title>
        <authorList>
            <person name="Fiebig A."/>
            <person name="Riedel T."/>
            <person name="Gronow S."/>
            <person name="Petersen J."/>
            <person name="Klenk H.P."/>
            <person name="Goker M."/>
        </authorList>
    </citation>
    <scope>NUCLEOTIDE SEQUENCE [LARGE SCALE GENOMIC DNA]</scope>
    <source>
        <strain evidence="4 5">DSM 16684</strain>
    </source>
</reference>
<keyword evidence="3" id="KW-0963">Cytoplasm</keyword>
<dbReference type="InterPro" id="IPR002639">
    <property type="entry name" value="UreF"/>
</dbReference>
<comment type="caution">
    <text evidence="4">The sequence shown here is derived from an EMBL/GenBank/DDBJ whole genome shotgun (WGS) entry which is preliminary data.</text>
</comment>
<dbReference type="RefSeq" id="WP_021098280.1">
    <property type="nucleotide sequence ID" value="NZ_KE557322.1"/>
</dbReference>
<sequence length="213" mass="21985">MEAEAHLTLAQWLSPAFPTGGFAWSHGLETAVATGAVADAAGLESWIGTLLLRGAGRSDAILLTEAARAEGPALAALAELALALAPSAERLAEIREQGAAFAAALRGSWGFDLPDLPLPVAVGRAVALAGLPPGPAVRLHLLNLASGQVQAALRLMPLGQTAGQAVLRRLIPLCIRIAEETRTLSVEDLGGCALGIDIAALQHETCFPRIFRS</sequence>
<keyword evidence="5" id="KW-1185">Reference proteome</keyword>
<dbReference type="HOGENOM" id="CLU_049215_2_0_5"/>
<name>S9SDR5_9RHOB</name>
<comment type="subunit">
    <text evidence="3">UreD, UreF and UreG form a complex that acts as a GTP-hydrolysis-dependent molecular chaperone, activating the urease apoprotein by helping to assemble the nickel containing metallocenter of UreC. The UreE protein probably delivers the nickel.</text>
</comment>
<keyword evidence="1 3" id="KW-0996">Nickel insertion</keyword>
<evidence type="ECO:0000256" key="3">
    <source>
        <dbReference type="HAMAP-Rule" id="MF_01385"/>
    </source>
</evidence>
<dbReference type="GO" id="GO:0005737">
    <property type="term" value="C:cytoplasm"/>
    <property type="evidence" value="ECO:0007669"/>
    <property type="project" value="UniProtKB-SubCell"/>
</dbReference>
<protein>
    <recommendedName>
        <fullName evidence="3">Urease accessory protein UreF</fullName>
    </recommendedName>
</protein>
<gene>
    <name evidence="3" type="primary">ureF</name>
    <name evidence="4" type="ORF">ruthe_02197</name>
</gene>
<evidence type="ECO:0000313" key="5">
    <source>
        <dbReference type="Proteomes" id="UP000015346"/>
    </source>
</evidence>
<evidence type="ECO:0000256" key="1">
    <source>
        <dbReference type="ARBA" id="ARBA00022988"/>
    </source>
</evidence>
<dbReference type="GO" id="GO:0016151">
    <property type="term" value="F:nickel cation binding"/>
    <property type="evidence" value="ECO:0007669"/>
    <property type="project" value="UniProtKB-UniRule"/>
</dbReference>
<dbReference type="STRING" id="1123069.ruthe_02197"/>
<dbReference type="PIRSF" id="PIRSF009467">
    <property type="entry name" value="Ureas_acces_UreF"/>
    <property type="match status" value="1"/>
</dbReference>
<dbReference type="Proteomes" id="UP000015346">
    <property type="component" value="Unassembled WGS sequence"/>
</dbReference>
<dbReference type="AlphaFoldDB" id="S9SDR5"/>
<dbReference type="HAMAP" id="MF_01385">
    <property type="entry name" value="UreF"/>
    <property type="match status" value="1"/>
</dbReference>
<comment type="subcellular location">
    <subcellularLocation>
        <location evidence="3">Cytoplasm</location>
    </subcellularLocation>
</comment>
<evidence type="ECO:0000256" key="2">
    <source>
        <dbReference type="ARBA" id="ARBA00023186"/>
    </source>
</evidence>
<accession>S9SDR5</accession>
<comment type="similarity">
    <text evidence="3">Belongs to the UreF family.</text>
</comment>
<dbReference type="PANTHER" id="PTHR33620">
    <property type="entry name" value="UREASE ACCESSORY PROTEIN F"/>
    <property type="match status" value="1"/>
</dbReference>
<dbReference type="Gene3D" id="1.10.4190.10">
    <property type="entry name" value="Urease accessory protein UreF"/>
    <property type="match status" value="1"/>
</dbReference>
<dbReference type="InterPro" id="IPR038277">
    <property type="entry name" value="UreF_sf"/>
</dbReference>
<dbReference type="EMBL" id="AOLV01000025">
    <property type="protein sequence ID" value="EPX84394.1"/>
    <property type="molecule type" value="Genomic_DNA"/>
</dbReference>
<evidence type="ECO:0000313" key="4">
    <source>
        <dbReference type="EMBL" id="EPX84394.1"/>
    </source>
</evidence>
<dbReference type="PATRIC" id="fig|1123069.3.peg.2169"/>
<comment type="function">
    <text evidence="3">Required for maturation of urease via the functional incorporation of the urease nickel metallocenter.</text>
</comment>
<proteinExistence type="inferred from homology"/>
<organism evidence="4 5">
    <name type="scientific">Rubellimicrobium thermophilum DSM 16684</name>
    <dbReference type="NCBI Taxonomy" id="1123069"/>
    <lineage>
        <taxon>Bacteria</taxon>
        <taxon>Pseudomonadati</taxon>
        <taxon>Pseudomonadota</taxon>
        <taxon>Alphaproteobacteria</taxon>
        <taxon>Rhodobacterales</taxon>
        <taxon>Roseobacteraceae</taxon>
        <taxon>Rubellimicrobium</taxon>
    </lineage>
</organism>
<dbReference type="PANTHER" id="PTHR33620:SF1">
    <property type="entry name" value="UREASE ACCESSORY PROTEIN F"/>
    <property type="match status" value="1"/>
</dbReference>
<dbReference type="Pfam" id="PF01730">
    <property type="entry name" value="UreF"/>
    <property type="match status" value="1"/>
</dbReference>
<keyword evidence="2 3" id="KW-0143">Chaperone</keyword>
<dbReference type="OrthoDB" id="9798772at2"/>